<dbReference type="InterPro" id="IPR036870">
    <property type="entry name" value="Ribosomal_bS18_sf"/>
</dbReference>
<proteinExistence type="inferred from homology"/>
<accession>A0A7S2PQF1</accession>
<evidence type="ECO:0000256" key="3">
    <source>
        <dbReference type="ARBA" id="ARBA00023274"/>
    </source>
</evidence>
<dbReference type="GO" id="GO:0005763">
    <property type="term" value="C:mitochondrial small ribosomal subunit"/>
    <property type="evidence" value="ECO:0007669"/>
    <property type="project" value="TreeGrafter"/>
</dbReference>
<evidence type="ECO:0000256" key="2">
    <source>
        <dbReference type="ARBA" id="ARBA00022980"/>
    </source>
</evidence>
<dbReference type="GO" id="GO:0070181">
    <property type="term" value="F:small ribosomal subunit rRNA binding"/>
    <property type="evidence" value="ECO:0007669"/>
    <property type="project" value="TreeGrafter"/>
</dbReference>
<evidence type="ECO:0000313" key="5">
    <source>
        <dbReference type="EMBL" id="CAD9613291.1"/>
    </source>
</evidence>
<sequence>MHCARTHLCKLSSGGSRLLNVTSKSSSSATAAASKSFHHVAPLTSSSSLLSSPPTTSLPTILTTHHRSLSTTNDGSNNNKPPPNSNDQEDDKNFLLQNDEASLPTPPSYVRDAVTGKWTDKTQAELSLEDKKLLKLDEQSKTEELVSRLEHQWNAAAAEASETNNNDGDDGFGTLHAEQKRVAHRIQEEKLALGAIGRDPALATTTSEDGDGNNSNKEEGLPLSSREFQTLKTYAAKEHNINPKDFARLTSNDPDLLPHNTISSGGRGGAEGNSDSKQFYDADLDLAHLNPKLNKLAFSDENVDHYDPFADLLPSDFNPTRKVNRKHAKVLPKQILHHNNLSLLRRYTTPGGKIMNRVQSRLGAKDQRKIAKLVKRARHLGLIPHLGQWKFEDHGNLQERGLSDAEADNVGGAEGKRDWEVELEKRGLWPLADENELVKRFYDVDGILEHLAGPVDGGKRKELEDLLRGGVGEVSKSNQS</sequence>
<evidence type="ECO:0000256" key="4">
    <source>
        <dbReference type="SAM" id="MobiDB-lite"/>
    </source>
</evidence>
<dbReference type="GO" id="GO:0003735">
    <property type="term" value="F:structural constituent of ribosome"/>
    <property type="evidence" value="ECO:0007669"/>
    <property type="project" value="InterPro"/>
</dbReference>
<dbReference type="PANTHER" id="PTHR13479">
    <property type="entry name" value="30S RIBOSOMAL PROTEIN S18"/>
    <property type="match status" value="1"/>
</dbReference>
<dbReference type="GO" id="GO:0006412">
    <property type="term" value="P:translation"/>
    <property type="evidence" value="ECO:0007669"/>
    <property type="project" value="InterPro"/>
</dbReference>
<reference evidence="5" key="1">
    <citation type="submission" date="2021-01" db="EMBL/GenBank/DDBJ databases">
        <authorList>
            <person name="Corre E."/>
            <person name="Pelletier E."/>
            <person name="Niang G."/>
            <person name="Scheremetjew M."/>
            <person name="Finn R."/>
            <person name="Kale V."/>
            <person name="Holt S."/>
            <person name="Cochrane G."/>
            <person name="Meng A."/>
            <person name="Brown T."/>
            <person name="Cohen L."/>
        </authorList>
    </citation>
    <scope>NUCLEOTIDE SEQUENCE</scope>
    <source>
        <strain evidence="5">SM1012Den-03</strain>
    </source>
</reference>
<evidence type="ECO:0008006" key="6">
    <source>
        <dbReference type="Google" id="ProtNLM"/>
    </source>
</evidence>
<feature type="compositionally biased region" description="Basic and acidic residues" evidence="4">
    <location>
        <begin position="237"/>
        <end position="247"/>
    </location>
</feature>
<dbReference type="Gene3D" id="4.10.640.10">
    <property type="entry name" value="Ribosomal protein S18"/>
    <property type="match status" value="1"/>
</dbReference>
<feature type="compositionally biased region" description="Polar residues" evidence="4">
    <location>
        <begin position="203"/>
        <end position="215"/>
    </location>
</feature>
<dbReference type="PRINTS" id="PR00974">
    <property type="entry name" value="RIBOSOMALS18"/>
</dbReference>
<evidence type="ECO:0000256" key="1">
    <source>
        <dbReference type="ARBA" id="ARBA00005589"/>
    </source>
</evidence>
<name>A0A7S2PQF1_9STRA</name>
<dbReference type="PANTHER" id="PTHR13479:SF40">
    <property type="entry name" value="SMALL RIBOSOMAL SUBUNIT PROTEIN BS18M"/>
    <property type="match status" value="1"/>
</dbReference>
<protein>
    <recommendedName>
        <fullName evidence="6">Ribosomal protein S18</fullName>
    </recommendedName>
</protein>
<organism evidence="5">
    <name type="scientific">Skeletonema marinoi</name>
    <dbReference type="NCBI Taxonomy" id="267567"/>
    <lineage>
        <taxon>Eukaryota</taxon>
        <taxon>Sar</taxon>
        <taxon>Stramenopiles</taxon>
        <taxon>Ochrophyta</taxon>
        <taxon>Bacillariophyta</taxon>
        <taxon>Coscinodiscophyceae</taxon>
        <taxon>Thalassiosirophycidae</taxon>
        <taxon>Thalassiosirales</taxon>
        <taxon>Skeletonemataceae</taxon>
        <taxon>Skeletonema</taxon>
        <taxon>Skeletonema marinoi-dohrnii complex</taxon>
    </lineage>
</organism>
<dbReference type="Pfam" id="PF01084">
    <property type="entry name" value="Ribosomal_S18"/>
    <property type="match status" value="1"/>
</dbReference>
<feature type="region of interest" description="Disordered" evidence="4">
    <location>
        <begin position="67"/>
        <end position="91"/>
    </location>
</feature>
<dbReference type="InterPro" id="IPR001648">
    <property type="entry name" value="Ribosomal_bS18"/>
</dbReference>
<keyword evidence="3" id="KW-0687">Ribonucleoprotein</keyword>
<dbReference type="AlphaFoldDB" id="A0A7S2PQF1"/>
<comment type="similarity">
    <text evidence="1">Belongs to the bacterial ribosomal protein bS18 family.</text>
</comment>
<keyword evidence="2" id="KW-0689">Ribosomal protein</keyword>
<feature type="region of interest" description="Disordered" evidence="4">
    <location>
        <begin position="194"/>
        <end position="225"/>
    </location>
</feature>
<dbReference type="EMBL" id="HBGZ01020328">
    <property type="protein sequence ID" value="CAD9613291.1"/>
    <property type="molecule type" value="Transcribed_RNA"/>
</dbReference>
<dbReference type="SUPFAM" id="SSF46911">
    <property type="entry name" value="Ribosomal protein S18"/>
    <property type="match status" value="1"/>
</dbReference>
<feature type="region of interest" description="Disordered" evidence="4">
    <location>
        <begin position="237"/>
        <end position="276"/>
    </location>
</feature>
<gene>
    <name evidence="5" type="ORF">SMAR0320_LOCUS14572</name>
</gene>